<feature type="compositionally biased region" description="Low complexity" evidence="1">
    <location>
        <begin position="437"/>
        <end position="448"/>
    </location>
</feature>
<feature type="compositionally biased region" description="Gly residues" evidence="1">
    <location>
        <begin position="361"/>
        <end position="380"/>
    </location>
</feature>
<dbReference type="AlphaFoldDB" id="A0A100WXW2"/>
<evidence type="ECO:0000259" key="3">
    <source>
        <dbReference type="Pfam" id="PF21856"/>
    </source>
</evidence>
<dbReference type="InterPro" id="IPR054056">
    <property type="entry name" value="EspB_PPE"/>
</dbReference>
<protein>
    <submittedName>
        <fullName evidence="4">Antigen MTB48</fullName>
    </submittedName>
</protein>
<reference evidence="5" key="2">
    <citation type="submission" date="2016-02" db="EMBL/GenBank/DDBJ databases">
        <title>Draft genome sequence of five rapidly growing Mycobacterium species.</title>
        <authorList>
            <person name="Katahira K."/>
            <person name="Gotou Y."/>
            <person name="Iida K."/>
            <person name="Ogura Y."/>
            <person name="Hayashi T."/>
        </authorList>
    </citation>
    <scope>NUCLEOTIDE SEQUENCE [LARGE SCALE GENOMIC DNA]</scope>
    <source>
        <strain evidence="5">JCM6368</strain>
    </source>
</reference>
<name>A0A100WXW2_MYCFO</name>
<feature type="compositionally biased region" description="Low complexity" evidence="1">
    <location>
        <begin position="381"/>
        <end position="391"/>
    </location>
</feature>
<evidence type="ECO:0000259" key="2">
    <source>
        <dbReference type="Pfam" id="PF18625"/>
    </source>
</evidence>
<dbReference type="Proteomes" id="UP000069705">
    <property type="component" value="Unassembled WGS sequence"/>
</dbReference>
<evidence type="ECO:0000313" key="5">
    <source>
        <dbReference type="Proteomes" id="UP000069705"/>
    </source>
</evidence>
<comment type="caution">
    <text evidence="4">The sequence shown here is derived from an EMBL/GenBank/DDBJ whole genome shotgun (WGS) entry which is preliminary data.</text>
</comment>
<gene>
    <name evidence="4" type="ORF">RMCFA_6546</name>
</gene>
<feature type="compositionally biased region" description="Polar residues" evidence="1">
    <location>
        <begin position="12"/>
        <end position="21"/>
    </location>
</feature>
<dbReference type="InterPro" id="IPR038332">
    <property type="entry name" value="PPE_sf"/>
</dbReference>
<feature type="compositionally biased region" description="Gly residues" evidence="1">
    <location>
        <begin position="454"/>
        <end position="476"/>
    </location>
</feature>
<proteinExistence type="predicted"/>
<feature type="compositionally biased region" description="Gly residues" evidence="1">
    <location>
        <begin position="409"/>
        <end position="422"/>
    </location>
</feature>
<dbReference type="Gene3D" id="1.20.1260.20">
    <property type="entry name" value="PPE superfamily"/>
    <property type="match status" value="1"/>
</dbReference>
<feature type="domain" description="ESX-1 secretion-associated protein EspB PE" evidence="2">
    <location>
        <begin position="12"/>
        <end position="85"/>
    </location>
</feature>
<evidence type="ECO:0000256" key="1">
    <source>
        <dbReference type="SAM" id="MobiDB-lite"/>
    </source>
</evidence>
<dbReference type="Pfam" id="PF21856">
    <property type="entry name" value="EspB_PPE"/>
    <property type="match status" value="1"/>
</dbReference>
<feature type="region of interest" description="Disordered" evidence="1">
    <location>
        <begin position="1"/>
        <end position="32"/>
    </location>
</feature>
<dbReference type="EMBL" id="BCSZ01000076">
    <property type="protein sequence ID" value="GAT06435.1"/>
    <property type="molecule type" value="Genomic_DNA"/>
</dbReference>
<dbReference type="RefSeq" id="WP_064774207.1">
    <property type="nucleotide sequence ID" value="NZ_BCSZ01000076.1"/>
</dbReference>
<dbReference type="Pfam" id="PF18625">
    <property type="entry name" value="EspB_PE"/>
    <property type="match status" value="1"/>
</dbReference>
<feature type="compositionally biased region" description="Polar residues" evidence="1">
    <location>
        <begin position="334"/>
        <end position="352"/>
    </location>
</feature>
<reference evidence="4 5" key="1">
    <citation type="journal article" date="2016" name="Genome Announc.">
        <title>Draft Genome Sequences of Five Rapidly Growing Mycobacterium Species, M. thermoresistibile, M. fortuitum subsp. acetamidolyticum, M. canariasense, M. brisbanense, and M. novocastrense.</title>
        <authorList>
            <person name="Katahira K."/>
            <person name="Ogura Y."/>
            <person name="Gotoh Y."/>
            <person name="Hayashi T."/>
        </authorList>
    </citation>
    <scope>NUCLEOTIDE SEQUENCE [LARGE SCALE GENOMIC DNA]</scope>
    <source>
        <strain evidence="4 5">JCM6368</strain>
    </source>
</reference>
<accession>A0A100WXW2</accession>
<feature type="compositionally biased region" description="Basic and acidic residues" evidence="1">
    <location>
        <begin position="477"/>
        <end position="487"/>
    </location>
</feature>
<feature type="domain" description="ESX-1 secretion-associated protein EspB PPE" evidence="3">
    <location>
        <begin position="148"/>
        <end position="293"/>
    </location>
</feature>
<dbReference type="InterPro" id="IPR041275">
    <property type="entry name" value="EspB_PE"/>
</dbReference>
<sequence length="514" mass="52300">MSGSEVRVVTSELRSTAQTVETPLGEGPGPVNPPDGLAITAAAIKRLEASAARMGLTLRAGQVEGEILAWSLRESAAAYDKADEAQKATLDAQMNGGAAPANEGAAPVASSQRPTPFTIPHTDYPLDSATAAYPEEADADIGNGWMAAAATIHDGDTQALSVKYMRDQWKAHKGTVQAHSEKFATPPAGWEGSAADACTGSMTSLQRWWFYMGDECFRLGEQVEKLADAHDTLVAAHPTMEDVEYYKTFPWSTLPAPARALWYSKKQQDSEAALLEYANAIKLLEIQPKGPPAVDAQPADRIEIKKMNEQAETGKTVPKDTGPDQSAGEDNPASDPQVSPVSTQAPNSGGQEQSPAQSGGAPSGGQGGSQGGGSPGGGSPTGMSGMPMSTPAGDLPELGEPNLKPASAGGAGGGMGGGGGGTPSMPLSPAVGADSVAASPSGARGGAPAPAPAAGGGMGGMGGGMGGMGGGHGQGQGKEKRRDPKLAEDEDLYIEDRAYTEGIIGRRARKDTKG</sequence>
<evidence type="ECO:0000313" key="4">
    <source>
        <dbReference type="EMBL" id="GAT06435.1"/>
    </source>
</evidence>
<feature type="region of interest" description="Disordered" evidence="1">
    <location>
        <begin position="308"/>
        <end position="493"/>
    </location>
</feature>
<organism evidence="4 5">
    <name type="scientific">Mycolicibacterium fortuitum subsp. acetamidolyticum</name>
    <dbReference type="NCBI Taxonomy" id="144550"/>
    <lineage>
        <taxon>Bacteria</taxon>
        <taxon>Bacillati</taxon>
        <taxon>Actinomycetota</taxon>
        <taxon>Actinomycetes</taxon>
        <taxon>Mycobacteriales</taxon>
        <taxon>Mycobacteriaceae</taxon>
        <taxon>Mycolicibacterium</taxon>
    </lineage>
</organism>